<dbReference type="Gene3D" id="1.10.506.10">
    <property type="entry name" value="GTPase Activation - p120gap, domain 1"/>
    <property type="match status" value="1"/>
</dbReference>
<dbReference type="AlphaFoldDB" id="A0A1J4KP48"/>
<gene>
    <name evidence="1" type="ORF">TRFO_17413</name>
</gene>
<dbReference type="SUPFAM" id="SSF48350">
    <property type="entry name" value="GTPase activation domain, GAP"/>
    <property type="match status" value="1"/>
</dbReference>
<dbReference type="VEuPathDB" id="TrichDB:TRFO_17413"/>
<dbReference type="GeneID" id="94834273"/>
<organism evidence="1 2">
    <name type="scientific">Tritrichomonas foetus</name>
    <dbReference type="NCBI Taxonomy" id="1144522"/>
    <lineage>
        <taxon>Eukaryota</taxon>
        <taxon>Metamonada</taxon>
        <taxon>Parabasalia</taxon>
        <taxon>Tritrichomonadida</taxon>
        <taxon>Tritrichomonadidae</taxon>
        <taxon>Tritrichomonas</taxon>
    </lineage>
</organism>
<name>A0A1J4KP48_9EUKA</name>
<reference evidence="1" key="1">
    <citation type="submission" date="2016-10" db="EMBL/GenBank/DDBJ databases">
        <authorList>
            <person name="Benchimol M."/>
            <person name="Almeida L.G."/>
            <person name="Vasconcelos A.T."/>
            <person name="Perreira-Neves A."/>
            <person name="Rosa I.A."/>
            <person name="Tasca T."/>
            <person name="Bogo M.R."/>
            <person name="de Souza W."/>
        </authorList>
    </citation>
    <scope>NUCLEOTIDE SEQUENCE [LARGE SCALE GENOMIC DNA]</scope>
    <source>
        <strain evidence="1">K</strain>
    </source>
</reference>
<keyword evidence="2" id="KW-1185">Reference proteome</keyword>
<evidence type="ECO:0008006" key="3">
    <source>
        <dbReference type="Google" id="ProtNLM"/>
    </source>
</evidence>
<evidence type="ECO:0000313" key="1">
    <source>
        <dbReference type="EMBL" id="OHT12696.1"/>
    </source>
</evidence>
<accession>A0A1J4KP48</accession>
<proteinExistence type="predicted"/>
<dbReference type="OrthoDB" id="10497180at2759"/>
<dbReference type="RefSeq" id="XP_068365832.1">
    <property type="nucleotide sequence ID" value="XM_068499569.1"/>
</dbReference>
<dbReference type="Proteomes" id="UP000179807">
    <property type="component" value="Unassembled WGS sequence"/>
</dbReference>
<evidence type="ECO:0000313" key="2">
    <source>
        <dbReference type="Proteomes" id="UP000179807"/>
    </source>
</evidence>
<dbReference type="EMBL" id="MLAK01000558">
    <property type="protein sequence ID" value="OHT12696.1"/>
    <property type="molecule type" value="Genomic_DNA"/>
</dbReference>
<dbReference type="InterPro" id="IPR008936">
    <property type="entry name" value="Rho_GTPase_activation_prot"/>
</dbReference>
<sequence>MSLDTIEPMEFLATTITPSTVTAATSPHAFFKLIGPSFHDAIKEVKNYDINTLFHKLCLYNPSIDSKCPPFIIVKAKTSRSKRTFLSFFLFCYQQGLIEYDQIHGKEYISSFALSNVVKKDDKAIRLYYVDGSISKLYFDYEINVEMLCNMINLILHQENIQPLSIFVNSLQFLQTKLPNDFESLNELLIKMIIQPDYFLIRSLFSMPVDAASKRKLAVSIVKIHSFNKSLCFYLNVIASFYFINAPPPQELLRSDSLLTNSLAAVRDLFAPKFFQMFADDLHRNSLKQVTEEDIITQFLTITSSLCIPTILRWLCWMIYHEAKRVMPEGDGPYYAVSGFFFLRGLGPLLTQIEDPVAKKKCILITSLINFSNKPSIQQFIPKFKDLLQQISLYVEDTNIVPDLPKEELQHACNDIVELFTDKNTQIRKYISENTPIGKHPIHWFLERQMEEILKM</sequence>
<protein>
    <recommendedName>
        <fullName evidence="3">Ras-GAP domain-containing protein</fullName>
    </recommendedName>
</protein>
<comment type="caution">
    <text evidence="1">The sequence shown here is derived from an EMBL/GenBank/DDBJ whole genome shotgun (WGS) entry which is preliminary data.</text>
</comment>